<proteinExistence type="predicted"/>
<reference evidence="2" key="1">
    <citation type="journal article" date="2019" name="IScience">
        <title>Narwhal Genome Reveals Long-Term Low Genetic Diversity despite Current Large Abundance Size.</title>
        <authorList>
            <person name="Westbury M.V."/>
            <person name="Petersen B."/>
            <person name="Garde E."/>
            <person name="Heide-Jorgensen M.P."/>
            <person name="Lorenzen E.D."/>
        </authorList>
    </citation>
    <scope>NUCLEOTIDE SEQUENCE [LARGE SCALE GENOMIC DNA]</scope>
</reference>
<organism evidence="1 2">
    <name type="scientific">Monodon monoceros</name>
    <name type="common">Narwhal</name>
    <name type="synonym">Ceratodon monodon</name>
    <dbReference type="NCBI Taxonomy" id="40151"/>
    <lineage>
        <taxon>Eukaryota</taxon>
        <taxon>Metazoa</taxon>
        <taxon>Chordata</taxon>
        <taxon>Craniata</taxon>
        <taxon>Vertebrata</taxon>
        <taxon>Euteleostomi</taxon>
        <taxon>Mammalia</taxon>
        <taxon>Eutheria</taxon>
        <taxon>Laurasiatheria</taxon>
        <taxon>Artiodactyla</taxon>
        <taxon>Whippomorpha</taxon>
        <taxon>Cetacea</taxon>
        <taxon>Odontoceti</taxon>
        <taxon>Monodontidae</taxon>
        <taxon>Monodon</taxon>
    </lineage>
</organism>
<dbReference type="AlphaFoldDB" id="A0A4U1FKH6"/>
<sequence>MDCSSSQEFTVLDLRLQTGLQVPSVAIQQFPREDCGAQLTTGDWTAVSTAQATEQDIRPDNGFAYGISCGVFKIQVLFA</sequence>
<name>A0A4U1FKH6_MONMO</name>
<evidence type="ECO:0000313" key="2">
    <source>
        <dbReference type="Proteomes" id="UP000308365"/>
    </source>
</evidence>
<protein>
    <submittedName>
        <fullName evidence="1">Uncharacterized protein</fullName>
    </submittedName>
</protein>
<evidence type="ECO:0000313" key="1">
    <source>
        <dbReference type="EMBL" id="TKC50455.1"/>
    </source>
</evidence>
<gene>
    <name evidence="1" type="ORF">EI555_009941</name>
</gene>
<comment type="caution">
    <text evidence="1">The sequence shown here is derived from an EMBL/GenBank/DDBJ whole genome shotgun (WGS) entry which is preliminary data.</text>
</comment>
<accession>A0A4U1FKH6</accession>
<dbReference type="Proteomes" id="UP000308365">
    <property type="component" value="Unassembled WGS sequence"/>
</dbReference>
<dbReference type="EMBL" id="RWIC01000081">
    <property type="protein sequence ID" value="TKC50455.1"/>
    <property type="molecule type" value="Genomic_DNA"/>
</dbReference>